<keyword evidence="2" id="KW-1185">Reference proteome</keyword>
<dbReference type="EMBL" id="JAAOMA010000049">
    <property type="protein sequence ID" value="NHR08106.1"/>
    <property type="molecule type" value="Genomic_DNA"/>
</dbReference>
<dbReference type="RefSeq" id="WP_166453809.1">
    <property type="nucleotide sequence ID" value="NZ_JAAOMA010000049.1"/>
</dbReference>
<gene>
    <name evidence="1" type="ORF">HA052_23220</name>
</gene>
<dbReference type="Proteomes" id="UP001515641">
    <property type="component" value="Unassembled WGS sequence"/>
</dbReference>
<accession>A0ABX0LEQ0</accession>
<evidence type="ECO:0000313" key="1">
    <source>
        <dbReference type="EMBL" id="NHR08106.1"/>
    </source>
</evidence>
<name>A0ABX0LEQ0_9NEIS</name>
<reference evidence="1 2" key="1">
    <citation type="submission" date="2020-03" db="EMBL/GenBank/DDBJ databases">
        <title>Draft genome sequence of environmentally isolated cultures.</title>
        <authorList>
            <person name="Wilson H.S."/>
            <person name="De Leon M.E."/>
        </authorList>
    </citation>
    <scope>NUCLEOTIDE SEQUENCE [LARGE SCALE GENOMIC DNA]</scope>
    <source>
        <strain evidence="1 2">HSC-31F16</strain>
    </source>
</reference>
<sequence>MGEIRINTAVRITATLQLTEGQLRALDALAGYGDDAFLRAFYVKLGQHYMQPFERDLRELFSMIRDSVPDALRGVKEAKEKLGLPESSGRWVKKVGE</sequence>
<protein>
    <submittedName>
        <fullName evidence="1">Uncharacterized protein</fullName>
    </submittedName>
</protein>
<organism evidence="1 2">
    <name type="scientific">Chromobacterium fluminis</name>
    <dbReference type="NCBI Taxonomy" id="3044269"/>
    <lineage>
        <taxon>Bacteria</taxon>
        <taxon>Pseudomonadati</taxon>
        <taxon>Pseudomonadota</taxon>
        <taxon>Betaproteobacteria</taxon>
        <taxon>Neisseriales</taxon>
        <taxon>Chromobacteriaceae</taxon>
        <taxon>Chromobacterium</taxon>
    </lineage>
</organism>
<proteinExistence type="predicted"/>
<evidence type="ECO:0000313" key="2">
    <source>
        <dbReference type="Proteomes" id="UP001515641"/>
    </source>
</evidence>
<comment type="caution">
    <text evidence="1">The sequence shown here is derived from an EMBL/GenBank/DDBJ whole genome shotgun (WGS) entry which is preliminary data.</text>
</comment>